<keyword evidence="7" id="KW-0472">Membrane</keyword>
<keyword evidence="6" id="KW-1133">Transmembrane helix</keyword>
<reference evidence="14 15" key="1">
    <citation type="submission" date="2016-07" db="EMBL/GenBank/DDBJ databases">
        <title>Disparate Historic Effective Population Sizes Predicted by Modern Levels of Genome Diversity for the Scaled Quail (Callipepla squamata) and the Northern Bobwhite (Colinus virginianus): Inferences from First and Second Generation Draft Genome Assemblies for Sympatric New World Quail.</title>
        <authorList>
            <person name="Oldeschulte D.L."/>
            <person name="Halley Y.A."/>
            <person name="Bhattarai E.K."/>
            <person name="Brashear W.A."/>
            <person name="Hill J."/>
            <person name="Metz R.P."/>
            <person name="Johnson C.D."/>
            <person name="Rollins D."/>
            <person name="Peterson M.J."/>
            <person name="Bickhart D.M."/>
            <person name="Decker J.E."/>
            <person name="Seabury C.M."/>
        </authorList>
    </citation>
    <scope>NUCLEOTIDE SEQUENCE [LARGE SCALE GENOMIC DNA]</scope>
    <source>
        <strain evidence="14 15">Texas</strain>
        <tissue evidence="14">Leg muscle</tissue>
    </source>
</reference>
<keyword evidence="2" id="KW-0812">Transmembrane</keyword>
<feature type="domain" description="Fibronectin type-III" evidence="13">
    <location>
        <begin position="321"/>
        <end position="417"/>
    </location>
</feature>
<dbReference type="SUPFAM" id="SSF48726">
    <property type="entry name" value="Immunoglobulin"/>
    <property type="match status" value="4"/>
</dbReference>
<dbReference type="InterPro" id="IPR003961">
    <property type="entry name" value="FN3_dom"/>
</dbReference>
<evidence type="ECO:0000256" key="10">
    <source>
        <dbReference type="ARBA" id="ARBA00023319"/>
    </source>
</evidence>
<dbReference type="FunFam" id="2.60.40.10:FF:000236">
    <property type="entry name" value="Sidekick cell adhesion molecule 2"/>
    <property type="match status" value="1"/>
</dbReference>
<dbReference type="SUPFAM" id="SSF49265">
    <property type="entry name" value="Fibronectin type III"/>
    <property type="match status" value="1"/>
</dbReference>
<dbReference type="STRING" id="9009.A0A226NJI5"/>
<evidence type="ECO:0000256" key="9">
    <source>
        <dbReference type="ARBA" id="ARBA00023180"/>
    </source>
</evidence>
<feature type="domain" description="Ig-like" evidence="12">
    <location>
        <begin position="253"/>
        <end position="343"/>
    </location>
</feature>
<feature type="domain" description="Ig-like" evidence="12">
    <location>
        <begin position="1"/>
        <end position="54"/>
    </location>
</feature>
<dbReference type="SMART" id="SM00409">
    <property type="entry name" value="IG"/>
    <property type="match status" value="3"/>
</dbReference>
<dbReference type="InterPro" id="IPR013783">
    <property type="entry name" value="Ig-like_fold"/>
</dbReference>
<keyword evidence="3" id="KW-0732">Signal</keyword>
<comment type="subcellular location">
    <subcellularLocation>
        <location evidence="1">Membrane</location>
        <topology evidence="1">Single-pass type I membrane protein</topology>
    </subcellularLocation>
</comment>
<keyword evidence="8" id="KW-1015">Disulfide bond</keyword>
<keyword evidence="9" id="KW-0325">Glycoprotein</keyword>
<dbReference type="InterPro" id="IPR007110">
    <property type="entry name" value="Ig-like_dom"/>
</dbReference>
<dbReference type="Proteomes" id="UP000198323">
    <property type="component" value="Unassembled WGS sequence"/>
</dbReference>
<dbReference type="InterPro" id="IPR003598">
    <property type="entry name" value="Ig_sub2"/>
</dbReference>
<evidence type="ECO:0000256" key="1">
    <source>
        <dbReference type="ARBA" id="ARBA00004479"/>
    </source>
</evidence>
<dbReference type="InterPro" id="IPR036116">
    <property type="entry name" value="FN3_sf"/>
</dbReference>
<dbReference type="Pfam" id="PF00041">
    <property type="entry name" value="fn3"/>
    <property type="match status" value="2"/>
</dbReference>
<keyword evidence="10" id="KW-0393">Immunoglobulin domain</keyword>
<dbReference type="CDD" id="cd00096">
    <property type="entry name" value="Ig"/>
    <property type="match status" value="1"/>
</dbReference>
<dbReference type="EMBL" id="MCFN01000035">
    <property type="protein sequence ID" value="OXB67562.1"/>
    <property type="molecule type" value="Genomic_DNA"/>
</dbReference>
<evidence type="ECO:0000256" key="8">
    <source>
        <dbReference type="ARBA" id="ARBA00023157"/>
    </source>
</evidence>
<dbReference type="PROSITE" id="PS50835">
    <property type="entry name" value="IG_LIKE"/>
    <property type="match status" value="3"/>
</dbReference>
<dbReference type="GO" id="GO:0016020">
    <property type="term" value="C:membrane"/>
    <property type="evidence" value="ECO:0007669"/>
    <property type="project" value="UniProtKB-SubCell"/>
</dbReference>
<comment type="similarity">
    <text evidence="11">Belongs to the sidekick family.</text>
</comment>
<evidence type="ECO:0000256" key="3">
    <source>
        <dbReference type="ARBA" id="ARBA00022729"/>
    </source>
</evidence>
<keyword evidence="5" id="KW-0130">Cell adhesion</keyword>
<dbReference type="PROSITE" id="PS50853">
    <property type="entry name" value="FN3"/>
    <property type="match status" value="2"/>
</dbReference>
<evidence type="ECO:0000256" key="11">
    <source>
        <dbReference type="ARBA" id="ARBA00061621"/>
    </source>
</evidence>
<dbReference type="GO" id="GO:0098609">
    <property type="term" value="P:cell-cell adhesion"/>
    <property type="evidence" value="ECO:0007669"/>
    <property type="project" value="TreeGrafter"/>
</dbReference>
<dbReference type="AlphaFoldDB" id="A0A226NJI5"/>
<protein>
    <submittedName>
        <fullName evidence="14">Uncharacterized protein</fullName>
    </submittedName>
</protein>
<dbReference type="SMART" id="SM00060">
    <property type="entry name" value="FN3"/>
    <property type="match status" value="2"/>
</dbReference>
<comment type="caution">
    <text evidence="14">The sequence shown here is derived from an EMBL/GenBank/DDBJ whole genome shotgun (WGS) entry which is preliminary data.</text>
</comment>
<dbReference type="SMART" id="SM00408">
    <property type="entry name" value="IGc2"/>
    <property type="match status" value="2"/>
</dbReference>
<dbReference type="Gene3D" id="2.60.40.10">
    <property type="entry name" value="Immunoglobulins"/>
    <property type="match status" value="5"/>
</dbReference>
<dbReference type="InterPro" id="IPR003599">
    <property type="entry name" value="Ig_sub"/>
</dbReference>
<sequence length="548" mass="60477">MWKRNGIKITSGISSFGRRLTITNPTSADVGMYFCEAKLRDSTEEPARAKAFISLMEPPYFTAEPESVILAEVEKDVDILCQAMGVPIPSLVWYKDSVPLSKLQNPRYKVLLSGGLRIHALRPQDAGIFQCFASNKAGEIQTYTYLDVTSDSVSQGFVDILLRASGPDRLLSCLELPHPSSLRDANHAAFPFCVSGNQILASGSVQIPRFILLESGGLQITPVFLQDAGNYTCHAVNSEGALNAFVMLTVWNRTFIVHPPENSTVIKGTTATLRCEATHDPRISIRYVWKKDSVVINPSSSSRLTVEKDGTLLISQTWSGDIGDYTCEVISSGGNDSRMARLEVMSLNKHFNQFPMFIIPTDSPWKVHLSNLDPKMTGVTVSGLTPARTYQFRVCAVNQVGKGQYSSETSRLMLPEEPPSAPPKNIVASGRTNQSIMVQWQPPPESEHNGVLHGYILRYRLAGLPGEYQYKNITSAEINYCLVKDLIIWTQYEIQVASYNGAGLGAFSRPVTEYTLQGGEQIRARHSLLSQFNASFPKEKVVVSANNL</sequence>
<keyword evidence="15" id="KW-1185">Reference proteome</keyword>
<evidence type="ECO:0000256" key="4">
    <source>
        <dbReference type="ARBA" id="ARBA00022737"/>
    </source>
</evidence>
<evidence type="ECO:0000313" key="14">
    <source>
        <dbReference type="EMBL" id="OXB67562.1"/>
    </source>
</evidence>
<dbReference type="PANTHER" id="PTHR44170:SF49">
    <property type="entry name" value="PROTEIN SIDEKICK-1 ISOFORM X1"/>
    <property type="match status" value="1"/>
</dbReference>
<evidence type="ECO:0000313" key="15">
    <source>
        <dbReference type="Proteomes" id="UP000198323"/>
    </source>
</evidence>
<dbReference type="PANTHER" id="PTHR44170">
    <property type="entry name" value="PROTEIN SIDEKICK"/>
    <property type="match status" value="1"/>
</dbReference>
<dbReference type="CDD" id="cd00063">
    <property type="entry name" value="FN3"/>
    <property type="match status" value="2"/>
</dbReference>
<evidence type="ECO:0000256" key="2">
    <source>
        <dbReference type="ARBA" id="ARBA00022692"/>
    </source>
</evidence>
<feature type="domain" description="Fibronectin type-III" evidence="13">
    <location>
        <begin position="422"/>
        <end position="518"/>
    </location>
</feature>
<dbReference type="InterPro" id="IPR013098">
    <property type="entry name" value="Ig_I-set"/>
</dbReference>
<evidence type="ECO:0000259" key="13">
    <source>
        <dbReference type="PROSITE" id="PS50853"/>
    </source>
</evidence>
<organism evidence="14 15">
    <name type="scientific">Callipepla squamata</name>
    <name type="common">Scaled quail</name>
    <dbReference type="NCBI Taxonomy" id="9009"/>
    <lineage>
        <taxon>Eukaryota</taxon>
        <taxon>Metazoa</taxon>
        <taxon>Chordata</taxon>
        <taxon>Craniata</taxon>
        <taxon>Vertebrata</taxon>
        <taxon>Euteleostomi</taxon>
        <taxon>Archelosauria</taxon>
        <taxon>Archosauria</taxon>
        <taxon>Dinosauria</taxon>
        <taxon>Saurischia</taxon>
        <taxon>Theropoda</taxon>
        <taxon>Coelurosauria</taxon>
        <taxon>Aves</taxon>
        <taxon>Neognathae</taxon>
        <taxon>Galloanserae</taxon>
        <taxon>Galliformes</taxon>
        <taxon>Odontophoridae</taxon>
        <taxon>Callipepla</taxon>
    </lineage>
</organism>
<dbReference type="Pfam" id="PF07679">
    <property type="entry name" value="I-set"/>
    <property type="match status" value="1"/>
</dbReference>
<name>A0A226NJI5_CALSU</name>
<dbReference type="FunFam" id="2.60.40.10:FF:000485">
    <property type="entry name" value="Sidekick cell adhesion molecule 2"/>
    <property type="match status" value="1"/>
</dbReference>
<accession>A0A226NJI5</accession>
<evidence type="ECO:0000259" key="12">
    <source>
        <dbReference type="PROSITE" id="PS50835"/>
    </source>
</evidence>
<gene>
    <name evidence="14" type="ORF">ASZ78_004680</name>
</gene>
<proteinExistence type="inferred from homology"/>
<feature type="domain" description="Ig-like" evidence="12">
    <location>
        <begin position="59"/>
        <end position="149"/>
    </location>
</feature>
<keyword evidence="4" id="KW-0677">Repeat</keyword>
<evidence type="ECO:0000256" key="5">
    <source>
        <dbReference type="ARBA" id="ARBA00022889"/>
    </source>
</evidence>
<dbReference type="Pfam" id="PF13927">
    <property type="entry name" value="Ig_3"/>
    <property type="match status" value="1"/>
</dbReference>
<evidence type="ECO:0000256" key="7">
    <source>
        <dbReference type="ARBA" id="ARBA00023136"/>
    </source>
</evidence>
<dbReference type="FunFam" id="2.60.40.10:FF:000158">
    <property type="entry name" value="Sidekick cell adhesion molecule 2"/>
    <property type="match status" value="1"/>
</dbReference>
<dbReference type="InterPro" id="IPR036179">
    <property type="entry name" value="Ig-like_dom_sf"/>
</dbReference>
<dbReference type="OrthoDB" id="8923679at2759"/>
<evidence type="ECO:0000256" key="6">
    <source>
        <dbReference type="ARBA" id="ARBA00022989"/>
    </source>
</evidence>